<name>A0A558E1B7_9GAMM</name>
<reference evidence="12 13" key="1">
    <citation type="submission" date="2019-07" db="EMBL/GenBank/DDBJ databases">
        <title>The pathways for chlorine oxyanion respiration interact through the shared metabolite chlorate.</title>
        <authorList>
            <person name="Barnum T.P."/>
            <person name="Cheng Y."/>
            <person name="Hill K.A."/>
            <person name="Lucas L.N."/>
            <person name="Carlson H.K."/>
            <person name="Coates J.D."/>
        </authorList>
    </citation>
    <scope>NUCLEOTIDE SEQUENCE [LARGE SCALE GENOMIC DNA]</scope>
    <source>
        <strain evidence="12 13">BK-1</strain>
    </source>
</reference>
<keyword evidence="6 9" id="KW-0472">Membrane</keyword>
<gene>
    <name evidence="12" type="ORF">FHP88_00370</name>
</gene>
<feature type="transmembrane region" description="Helical" evidence="9">
    <location>
        <begin position="394"/>
        <end position="415"/>
    </location>
</feature>
<feature type="transmembrane region" description="Helical" evidence="9">
    <location>
        <begin position="302"/>
        <end position="320"/>
    </location>
</feature>
<feature type="transmembrane region" description="Helical" evidence="9">
    <location>
        <begin position="271"/>
        <end position="290"/>
    </location>
</feature>
<protein>
    <submittedName>
        <fullName evidence="12">Acyltransferase</fullName>
    </submittedName>
</protein>
<dbReference type="Gene3D" id="3.40.50.1110">
    <property type="entry name" value="SGNH hydrolase"/>
    <property type="match status" value="1"/>
</dbReference>
<dbReference type="Pfam" id="PF19040">
    <property type="entry name" value="SGNH"/>
    <property type="match status" value="1"/>
</dbReference>
<dbReference type="Proteomes" id="UP000316649">
    <property type="component" value="Unassembled WGS sequence"/>
</dbReference>
<proteinExistence type="predicted"/>
<feature type="transmembrane region" description="Helical" evidence="9">
    <location>
        <begin position="213"/>
        <end position="232"/>
    </location>
</feature>
<evidence type="ECO:0000256" key="6">
    <source>
        <dbReference type="ARBA" id="ARBA00023136"/>
    </source>
</evidence>
<feature type="transmembrane region" description="Helical" evidence="9">
    <location>
        <begin position="332"/>
        <end position="355"/>
    </location>
</feature>
<evidence type="ECO:0000259" key="10">
    <source>
        <dbReference type="Pfam" id="PF01757"/>
    </source>
</evidence>
<accession>A0A558E1B7</accession>
<keyword evidence="3 12" id="KW-0808">Transferase</keyword>
<dbReference type="GO" id="GO:0016788">
    <property type="term" value="F:hydrolase activity, acting on ester bonds"/>
    <property type="evidence" value="ECO:0007669"/>
    <property type="project" value="UniProtKB-ARBA"/>
</dbReference>
<feature type="transmembrane region" description="Helical" evidence="9">
    <location>
        <begin position="75"/>
        <end position="99"/>
    </location>
</feature>
<dbReference type="InterPro" id="IPR002656">
    <property type="entry name" value="Acyl_transf_3_dom"/>
</dbReference>
<keyword evidence="5 9" id="KW-1133">Transmembrane helix</keyword>
<dbReference type="Pfam" id="PF01757">
    <property type="entry name" value="Acyl_transf_3"/>
    <property type="match status" value="1"/>
</dbReference>
<dbReference type="OrthoDB" id="9767863at2"/>
<organism evidence="12 13">
    <name type="scientific">Sedimenticola selenatireducens</name>
    <dbReference type="NCBI Taxonomy" id="191960"/>
    <lineage>
        <taxon>Bacteria</taxon>
        <taxon>Pseudomonadati</taxon>
        <taxon>Pseudomonadota</taxon>
        <taxon>Gammaproteobacteria</taxon>
        <taxon>Chromatiales</taxon>
        <taxon>Sedimenticolaceae</taxon>
        <taxon>Sedimenticola</taxon>
    </lineage>
</organism>
<evidence type="ECO:0000256" key="9">
    <source>
        <dbReference type="SAM" id="Phobius"/>
    </source>
</evidence>
<feature type="domain" description="SGNH" evidence="11">
    <location>
        <begin position="464"/>
        <end position="682"/>
    </location>
</feature>
<feature type="transmembrane region" description="Helical" evidence="9">
    <location>
        <begin position="120"/>
        <end position="139"/>
    </location>
</feature>
<dbReference type="InterPro" id="IPR043968">
    <property type="entry name" value="SGNH"/>
</dbReference>
<feature type="transmembrane region" description="Helical" evidence="9">
    <location>
        <begin position="361"/>
        <end position="382"/>
    </location>
</feature>
<keyword evidence="7 12" id="KW-0012">Acyltransferase</keyword>
<evidence type="ECO:0000259" key="11">
    <source>
        <dbReference type="Pfam" id="PF19040"/>
    </source>
</evidence>
<evidence type="ECO:0000256" key="4">
    <source>
        <dbReference type="ARBA" id="ARBA00022692"/>
    </source>
</evidence>
<dbReference type="InterPro" id="IPR050879">
    <property type="entry name" value="Acyltransferase_3"/>
</dbReference>
<dbReference type="EMBL" id="VMNH01000001">
    <property type="protein sequence ID" value="TVO79052.1"/>
    <property type="molecule type" value="Genomic_DNA"/>
</dbReference>
<dbReference type="InterPro" id="IPR036514">
    <property type="entry name" value="SGNH_hydro_sf"/>
</dbReference>
<comment type="subcellular location">
    <subcellularLocation>
        <location evidence="1">Cell membrane</location>
        <topology evidence="1">Multi-pass membrane protein</topology>
    </subcellularLocation>
</comment>
<keyword evidence="4 9" id="KW-0812">Transmembrane</keyword>
<sequence length="706" mass="79166">MDMVDRCSVSYLDIRTSHKRLLNIAHTQSSGQQKRQRSDQGTHMNANYSNYRPDIDGLRAVAVLSVILFHLNESLLPGGFVGVDIFFVISGYLISLHILRDLSKGTFSLLEFYRRRVKRILPAMLVVVFVTIVIAQFLIRPSDAERVAESGLWSLLSMANVYFWLFEDSSYFAPNSNQIPLLHLWSLGVEEQFYIFWPLVLGVAYRWGHGKNFFLVFSIVAAFSYLAAEYLFRFDPSFVYYMLPTRAGELLIGALLALYIIKRGDISLPNVFPMIAAYTGTFLIAGSITLLSEDIVFPGLHAIPPTLGATMLIFAGHYRVTLPIRALRLQPLVWVGLISYSAYLWHWPLLAFYRYGANEPGLYSGTALFVLTLVLAWLNYKYIETPMRRSNRSAIAIIVRYFIIPTGAIAFIALVSMKLDGFGLRWFSPEYRTALMAIREEVKPAYQFDYVCQSQRVTKVDITNPGCVLGEAEQTEPAVLLWGDSNAAHYVGILGAVAKHQGFRFRNLQLGSCPPILEGIAAATNTKRIADCEHAISLISETLGSYKVIMISANWTGYAEKSPDFYQHLADTVEYITASGSHVILIGKAPILHGYDRLCREKALSYPIGSCRVEPVELAPEILNANQRLSAMATENELVEYIDFNSTLCEGVCSAYDRNDKLLYYDSGHLSLPGSWSVGRELVDSNAIPQPLASIPAYVKEPHQPR</sequence>
<dbReference type="GO" id="GO:0016747">
    <property type="term" value="F:acyltransferase activity, transferring groups other than amino-acyl groups"/>
    <property type="evidence" value="ECO:0007669"/>
    <property type="project" value="InterPro"/>
</dbReference>
<evidence type="ECO:0000313" key="13">
    <source>
        <dbReference type="Proteomes" id="UP000316649"/>
    </source>
</evidence>
<dbReference type="GO" id="GO:0005886">
    <property type="term" value="C:plasma membrane"/>
    <property type="evidence" value="ECO:0007669"/>
    <property type="project" value="UniProtKB-SubCell"/>
</dbReference>
<evidence type="ECO:0000256" key="8">
    <source>
        <dbReference type="SAM" id="MobiDB-lite"/>
    </source>
</evidence>
<feature type="domain" description="Acyltransferase 3" evidence="10">
    <location>
        <begin position="54"/>
        <end position="378"/>
    </location>
</feature>
<feature type="transmembrane region" description="Helical" evidence="9">
    <location>
        <begin position="238"/>
        <end position="259"/>
    </location>
</feature>
<evidence type="ECO:0000256" key="7">
    <source>
        <dbReference type="ARBA" id="ARBA00023315"/>
    </source>
</evidence>
<keyword evidence="2" id="KW-1003">Cell membrane</keyword>
<dbReference type="GO" id="GO:0009103">
    <property type="term" value="P:lipopolysaccharide biosynthetic process"/>
    <property type="evidence" value="ECO:0007669"/>
    <property type="project" value="TreeGrafter"/>
</dbReference>
<dbReference type="PANTHER" id="PTHR23028">
    <property type="entry name" value="ACETYLTRANSFERASE"/>
    <property type="match status" value="1"/>
</dbReference>
<feature type="region of interest" description="Disordered" evidence="8">
    <location>
        <begin position="25"/>
        <end position="45"/>
    </location>
</feature>
<dbReference type="PANTHER" id="PTHR23028:SF53">
    <property type="entry name" value="ACYL_TRANSF_3 DOMAIN-CONTAINING PROTEIN"/>
    <property type="match status" value="1"/>
</dbReference>
<evidence type="ECO:0000313" key="12">
    <source>
        <dbReference type="EMBL" id="TVO79052.1"/>
    </source>
</evidence>
<keyword evidence="13" id="KW-1185">Reference proteome</keyword>
<dbReference type="AlphaFoldDB" id="A0A558E1B7"/>
<evidence type="ECO:0000256" key="5">
    <source>
        <dbReference type="ARBA" id="ARBA00022989"/>
    </source>
</evidence>
<evidence type="ECO:0000256" key="1">
    <source>
        <dbReference type="ARBA" id="ARBA00004651"/>
    </source>
</evidence>
<dbReference type="SUPFAM" id="SSF52266">
    <property type="entry name" value="SGNH hydrolase"/>
    <property type="match status" value="1"/>
</dbReference>
<evidence type="ECO:0000256" key="3">
    <source>
        <dbReference type="ARBA" id="ARBA00022679"/>
    </source>
</evidence>
<comment type="caution">
    <text evidence="12">The sequence shown here is derived from an EMBL/GenBank/DDBJ whole genome shotgun (WGS) entry which is preliminary data.</text>
</comment>
<evidence type="ECO:0000256" key="2">
    <source>
        <dbReference type="ARBA" id="ARBA00022475"/>
    </source>
</evidence>